<evidence type="ECO:0000313" key="12">
    <source>
        <dbReference type="EMBL" id="SHI11037.1"/>
    </source>
</evidence>
<evidence type="ECO:0000256" key="2">
    <source>
        <dbReference type="ARBA" id="ARBA00001966"/>
    </source>
</evidence>
<feature type="domain" description="FAD/NAD(P)-binding" evidence="11">
    <location>
        <begin position="399"/>
        <end position="624"/>
    </location>
</feature>
<dbReference type="AlphaFoldDB" id="A0A1M5YG65"/>
<dbReference type="GO" id="GO:0046872">
    <property type="term" value="F:metal ion binding"/>
    <property type="evidence" value="ECO:0007669"/>
    <property type="project" value="UniProtKB-KW"/>
</dbReference>
<keyword evidence="13" id="KW-1185">Reference proteome</keyword>
<protein>
    <submittedName>
        <fullName evidence="12">2,4-dienoyl-CoA reductase</fullName>
    </submittedName>
</protein>
<organism evidence="12 13">
    <name type="scientific">Sporobacter termitidis DSM 10068</name>
    <dbReference type="NCBI Taxonomy" id="1123282"/>
    <lineage>
        <taxon>Bacteria</taxon>
        <taxon>Bacillati</taxon>
        <taxon>Bacillota</taxon>
        <taxon>Clostridia</taxon>
        <taxon>Eubacteriales</taxon>
        <taxon>Oscillospiraceae</taxon>
        <taxon>Sporobacter</taxon>
    </lineage>
</organism>
<comment type="cofactor">
    <cofactor evidence="1">
        <name>FMN</name>
        <dbReference type="ChEBI" id="CHEBI:58210"/>
    </cofactor>
</comment>
<dbReference type="Pfam" id="PF07992">
    <property type="entry name" value="Pyr_redox_2"/>
    <property type="match status" value="1"/>
</dbReference>
<dbReference type="InterPro" id="IPR013785">
    <property type="entry name" value="Aldolase_TIM"/>
</dbReference>
<evidence type="ECO:0000313" key="13">
    <source>
        <dbReference type="Proteomes" id="UP000183995"/>
    </source>
</evidence>
<sequence>MARERAMIYCMKEFKYPHLFAPITLGNTVFQNRIFGSPTGPSNLSSRHYPTPETCAYYERKAMGGAASVCVGDCSVDAVIGRTASSRLRLDDPGAASSLGKLADAISRHGAVASIELQHGGSHSYGSVQDGNQAYGPVEYTDENGRRVLPMTEEIIEMTIDKFAQAAAQAKRCGFGMVTIHGGHGWLISQFVSPISNTRTDRWGGSVESRCRLPVAICQAVRRAVGPGFPIEIRISGSECHPGGYDIDEGVAIARQLDGHADLIHVSAGSHEVWDVFTVTHPSMFLEDGANVRYAAEIKKHVKQSRVATVGALAVPDLMEEIIASGRADVVEVARGLLADPDLPLKARTGREGDINTCMRCLACFSNLMARSQFLCAINPVIGHETEDKWQLPPAERKKILIAGGGIAGMQAALTACQRGHEVILAERSGQLGGALRCEDGVPFKKHLAEYLDRQARRVAAAAVEVRLNTPVTPALAGELRPDVIIAALGARPVVPKIKGIDGENVHSAEEIYYHPEKAGKRVAILGGGLVGAELGAHLAALGRQVTIIEMLPELNNGGNTLQGLSVGIELRERGVRVCLGTKALEIGSRGVTGEGPEGQELFEADTVIYAIGQKPLREEADALRFAAPEFYQIGDCLTPKNITEATRAAYNIARDIGRL</sequence>
<accession>A0A1M5YG65</accession>
<evidence type="ECO:0000256" key="6">
    <source>
        <dbReference type="ARBA" id="ARBA00022723"/>
    </source>
</evidence>
<evidence type="ECO:0000256" key="9">
    <source>
        <dbReference type="ARBA" id="ARBA00023014"/>
    </source>
</evidence>
<evidence type="ECO:0000256" key="7">
    <source>
        <dbReference type="ARBA" id="ARBA00023002"/>
    </source>
</evidence>
<dbReference type="SUPFAM" id="SSF51971">
    <property type="entry name" value="Nucleotide-binding domain"/>
    <property type="match status" value="1"/>
</dbReference>
<dbReference type="PANTHER" id="PTHR42917">
    <property type="entry name" value="2,4-DIENOYL-COA REDUCTASE"/>
    <property type="match status" value="1"/>
</dbReference>
<gene>
    <name evidence="12" type="ORF">SAMN02745823_02502</name>
</gene>
<dbReference type="GO" id="GO:0016491">
    <property type="term" value="F:oxidoreductase activity"/>
    <property type="evidence" value="ECO:0007669"/>
    <property type="project" value="UniProtKB-KW"/>
</dbReference>
<dbReference type="GO" id="GO:0010181">
    <property type="term" value="F:FMN binding"/>
    <property type="evidence" value="ECO:0007669"/>
    <property type="project" value="InterPro"/>
</dbReference>
<dbReference type="InterPro" id="IPR036188">
    <property type="entry name" value="FAD/NAD-bd_sf"/>
</dbReference>
<evidence type="ECO:0000256" key="5">
    <source>
        <dbReference type="ARBA" id="ARBA00022643"/>
    </source>
</evidence>
<evidence type="ECO:0000259" key="11">
    <source>
        <dbReference type="Pfam" id="PF07992"/>
    </source>
</evidence>
<dbReference type="EMBL" id="FQXV01000008">
    <property type="protein sequence ID" value="SHI11037.1"/>
    <property type="molecule type" value="Genomic_DNA"/>
</dbReference>
<dbReference type="InterPro" id="IPR023753">
    <property type="entry name" value="FAD/NAD-binding_dom"/>
</dbReference>
<feature type="domain" description="NADH:flavin oxidoreductase/NADH oxidase N-terminal" evidence="10">
    <location>
        <begin position="19"/>
        <end position="352"/>
    </location>
</feature>
<dbReference type="Gene3D" id="3.40.50.720">
    <property type="entry name" value="NAD(P)-binding Rossmann-like Domain"/>
    <property type="match status" value="1"/>
</dbReference>
<dbReference type="Gene3D" id="3.50.50.60">
    <property type="entry name" value="FAD/NAD(P)-binding domain"/>
    <property type="match status" value="1"/>
</dbReference>
<keyword evidence="6" id="KW-0479">Metal-binding</keyword>
<dbReference type="InterPro" id="IPR051793">
    <property type="entry name" value="NADH:flavin_oxidoreductase"/>
</dbReference>
<keyword evidence="4" id="KW-0285">Flavoprotein</keyword>
<comment type="similarity">
    <text evidence="3">In the N-terminal section; belongs to the NADH:flavin oxidoreductase/NADH oxidase family.</text>
</comment>
<reference evidence="12 13" key="1">
    <citation type="submission" date="2016-11" db="EMBL/GenBank/DDBJ databases">
        <authorList>
            <person name="Jaros S."/>
            <person name="Januszkiewicz K."/>
            <person name="Wedrychowicz H."/>
        </authorList>
    </citation>
    <scope>NUCLEOTIDE SEQUENCE [LARGE SCALE GENOMIC DNA]</scope>
    <source>
        <strain evidence="12 13">DSM 10068</strain>
    </source>
</reference>
<comment type="cofactor">
    <cofactor evidence="2">
        <name>[4Fe-4S] cluster</name>
        <dbReference type="ChEBI" id="CHEBI:49883"/>
    </cofactor>
</comment>
<dbReference type="InterPro" id="IPR001155">
    <property type="entry name" value="OxRdtase_FMN_N"/>
</dbReference>
<keyword evidence="7" id="KW-0560">Oxidoreductase</keyword>
<name>A0A1M5YG65_9FIRM</name>
<dbReference type="Gene3D" id="3.20.20.70">
    <property type="entry name" value="Aldolase class I"/>
    <property type="match status" value="1"/>
</dbReference>
<dbReference type="SUPFAM" id="SSF51395">
    <property type="entry name" value="FMN-linked oxidoreductases"/>
    <property type="match status" value="1"/>
</dbReference>
<dbReference type="PRINTS" id="PR00368">
    <property type="entry name" value="FADPNR"/>
</dbReference>
<dbReference type="PANTHER" id="PTHR42917:SF2">
    <property type="entry name" value="2,4-DIENOYL-COA REDUCTASE [(2E)-ENOYL-COA-PRODUCING]"/>
    <property type="match status" value="1"/>
</dbReference>
<dbReference type="GO" id="GO:0051536">
    <property type="term" value="F:iron-sulfur cluster binding"/>
    <property type="evidence" value="ECO:0007669"/>
    <property type="project" value="UniProtKB-KW"/>
</dbReference>
<dbReference type="STRING" id="1123282.SAMN02745823_02502"/>
<evidence type="ECO:0000256" key="3">
    <source>
        <dbReference type="ARBA" id="ARBA00011048"/>
    </source>
</evidence>
<dbReference type="RefSeq" id="WP_242941202.1">
    <property type="nucleotide sequence ID" value="NZ_FQXV01000008.1"/>
</dbReference>
<dbReference type="Pfam" id="PF00724">
    <property type="entry name" value="Oxidored_FMN"/>
    <property type="match status" value="1"/>
</dbReference>
<evidence type="ECO:0000259" key="10">
    <source>
        <dbReference type="Pfam" id="PF00724"/>
    </source>
</evidence>
<dbReference type="CDD" id="cd02803">
    <property type="entry name" value="OYE_like_FMN_family"/>
    <property type="match status" value="1"/>
</dbReference>
<evidence type="ECO:0000256" key="4">
    <source>
        <dbReference type="ARBA" id="ARBA00022630"/>
    </source>
</evidence>
<evidence type="ECO:0000256" key="1">
    <source>
        <dbReference type="ARBA" id="ARBA00001917"/>
    </source>
</evidence>
<dbReference type="Proteomes" id="UP000183995">
    <property type="component" value="Unassembled WGS sequence"/>
</dbReference>
<keyword evidence="5" id="KW-0288">FMN</keyword>
<proteinExistence type="inferred from homology"/>
<keyword evidence="8" id="KW-0408">Iron</keyword>
<evidence type="ECO:0000256" key="8">
    <source>
        <dbReference type="ARBA" id="ARBA00023004"/>
    </source>
</evidence>
<keyword evidence="9" id="KW-0411">Iron-sulfur</keyword>